<dbReference type="GO" id="GO:0097367">
    <property type="term" value="F:carbohydrate derivative binding"/>
    <property type="evidence" value="ECO:0007669"/>
    <property type="project" value="InterPro"/>
</dbReference>
<dbReference type="GO" id="GO:0004360">
    <property type="term" value="F:glutamine-fructose-6-phosphate transaminase (isomerizing) activity"/>
    <property type="evidence" value="ECO:0007669"/>
    <property type="project" value="UniProtKB-EC"/>
</dbReference>
<dbReference type="PANTHER" id="PTHR10937:SF0">
    <property type="entry name" value="GLUTAMINE--FRUCTOSE-6-PHOSPHATE TRANSAMINASE (ISOMERIZING)"/>
    <property type="match status" value="1"/>
</dbReference>
<evidence type="ECO:0000256" key="2">
    <source>
        <dbReference type="ARBA" id="ARBA00012916"/>
    </source>
</evidence>
<keyword evidence="6" id="KW-1185">Reference proteome</keyword>
<comment type="catalytic activity">
    <reaction evidence="1">
        <text>D-fructose 6-phosphate + L-glutamine = D-glucosamine 6-phosphate + L-glutamate</text>
        <dbReference type="Rhea" id="RHEA:13237"/>
        <dbReference type="ChEBI" id="CHEBI:29985"/>
        <dbReference type="ChEBI" id="CHEBI:58359"/>
        <dbReference type="ChEBI" id="CHEBI:58725"/>
        <dbReference type="ChEBI" id="CHEBI:61527"/>
        <dbReference type="EC" id="2.6.1.16"/>
    </reaction>
</comment>
<dbReference type="InterPro" id="IPR001347">
    <property type="entry name" value="SIS_dom"/>
</dbReference>
<sequence length="339" mass="35440">MTTPFEHDIAEQPAALLRLAEAAIPPLDALTGRAWPRIVLTGMGSSHFAGIPTWRHLIAQGTAAWSVDAGQLLDDGGLITPDTLLIVTSQSGASGEITELLDRRQGGRITPATLVGITDDRTSPLALAADLLLPLHSGPEATVSTKSYLNTLAVHRLLRAGFAGEDVERVRRTELPAAAAAVRQVLDDHGLRRALAAAAHPRHRLSCIGIRDTAATARFAALVIKESAKIAAEGYVGGEFRHGPFELAGEGHTALLFLPPDHEPDPTLQRLAKDLRTAGSQVIVVGDPRVEATTSIPVPGGSALAAGAVVAELFAVALAQANGVVPGAFVHGRKITTTR</sequence>
<dbReference type="GO" id="GO:0006487">
    <property type="term" value="P:protein N-linked glycosylation"/>
    <property type="evidence" value="ECO:0007669"/>
    <property type="project" value="TreeGrafter"/>
</dbReference>
<feature type="domain" description="SIS" evidence="4">
    <location>
        <begin position="191"/>
        <end position="324"/>
    </location>
</feature>
<dbReference type="PROSITE" id="PS51464">
    <property type="entry name" value="SIS"/>
    <property type="match status" value="2"/>
</dbReference>
<feature type="domain" description="SIS" evidence="4">
    <location>
        <begin position="27"/>
        <end position="168"/>
    </location>
</feature>
<dbReference type="AlphaFoldDB" id="A0A7W7CF72"/>
<dbReference type="Gene3D" id="3.40.50.10490">
    <property type="entry name" value="Glucose-6-phosphate isomerase like protein, domain 1"/>
    <property type="match status" value="2"/>
</dbReference>
<comment type="caution">
    <text evidence="5">The sequence shown here is derived from an EMBL/GenBank/DDBJ whole genome shotgun (WGS) entry which is preliminary data.</text>
</comment>
<keyword evidence="5" id="KW-0032">Aminotransferase</keyword>
<name>A0A7W7CF72_9PSEU</name>
<gene>
    <name evidence="5" type="ORF">HNR67_004839</name>
</gene>
<evidence type="ECO:0000256" key="3">
    <source>
        <dbReference type="ARBA" id="ARBA00016090"/>
    </source>
</evidence>
<organism evidence="5 6">
    <name type="scientific">Crossiella cryophila</name>
    <dbReference type="NCBI Taxonomy" id="43355"/>
    <lineage>
        <taxon>Bacteria</taxon>
        <taxon>Bacillati</taxon>
        <taxon>Actinomycetota</taxon>
        <taxon>Actinomycetes</taxon>
        <taxon>Pseudonocardiales</taxon>
        <taxon>Pseudonocardiaceae</taxon>
        <taxon>Crossiella</taxon>
    </lineage>
</organism>
<accession>A0A7W7CF72</accession>
<keyword evidence="5" id="KW-0808">Transferase</keyword>
<evidence type="ECO:0000256" key="1">
    <source>
        <dbReference type="ARBA" id="ARBA00001031"/>
    </source>
</evidence>
<dbReference type="RefSeq" id="WP_185004558.1">
    <property type="nucleotide sequence ID" value="NZ_BAAAUI010000010.1"/>
</dbReference>
<dbReference type="GO" id="GO:0006047">
    <property type="term" value="P:UDP-N-acetylglucosamine metabolic process"/>
    <property type="evidence" value="ECO:0007669"/>
    <property type="project" value="TreeGrafter"/>
</dbReference>
<dbReference type="SUPFAM" id="SSF53697">
    <property type="entry name" value="SIS domain"/>
    <property type="match status" value="1"/>
</dbReference>
<dbReference type="EC" id="2.6.1.16" evidence="2"/>
<dbReference type="InterPro" id="IPR046348">
    <property type="entry name" value="SIS_dom_sf"/>
</dbReference>
<dbReference type="EMBL" id="JACHMH010000001">
    <property type="protein sequence ID" value="MBB4678721.1"/>
    <property type="molecule type" value="Genomic_DNA"/>
</dbReference>
<reference evidence="5 6" key="1">
    <citation type="submission" date="2020-08" db="EMBL/GenBank/DDBJ databases">
        <title>Sequencing the genomes of 1000 actinobacteria strains.</title>
        <authorList>
            <person name="Klenk H.-P."/>
        </authorList>
    </citation>
    <scope>NUCLEOTIDE SEQUENCE [LARGE SCALE GENOMIC DNA]</scope>
    <source>
        <strain evidence="5 6">DSM 44230</strain>
    </source>
</reference>
<dbReference type="Proteomes" id="UP000533598">
    <property type="component" value="Unassembled WGS sequence"/>
</dbReference>
<evidence type="ECO:0000313" key="5">
    <source>
        <dbReference type="EMBL" id="MBB4678721.1"/>
    </source>
</evidence>
<evidence type="ECO:0000313" key="6">
    <source>
        <dbReference type="Proteomes" id="UP000533598"/>
    </source>
</evidence>
<evidence type="ECO:0000259" key="4">
    <source>
        <dbReference type="PROSITE" id="PS51464"/>
    </source>
</evidence>
<dbReference type="PANTHER" id="PTHR10937">
    <property type="entry name" value="GLUCOSAMINE--FRUCTOSE-6-PHOSPHATE AMINOTRANSFERASE, ISOMERIZING"/>
    <property type="match status" value="1"/>
</dbReference>
<dbReference type="Pfam" id="PF01380">
    <property type="entry name" value="SIS"/>
    <property type="match status" value="2"/>
</dbReference>
<protein>
    <recommendedName>
        <fullName evidence="3">Glutamine--fructose-6-phosphate aminotransferase [isomerizing]</fullName>
        <ecNumber evidence="2">2.6.1.16</ecNumber>
    </recommendedName>
</protein>
<dbReference type="GO" id="GO:0006002">
    <property type="term" value="P:fructose 6-phosphate metabolic process"/>
    <property type="evidence" value="ECO:0007669"/>
    <property type="project" value="TreeGrafter"/>
</dbReference>
<dbReference type="GO" id="GO:0005829">
    <property type="term" value="C:cytosol"/>
    <property type="evidence" value="ECO:0007669"/>
    <property type="project" value="TreeGrafter"/>
</dbReference>
<proteinExistence type="predicted"/>